<dbReference type="OrthoDB" id="112668at2759"/>
<keyword evidence="4" id="KW-1185">Reference proteome</keyword>
<organism evidence="3 4">
    <name type="scientific">Lentinula aciculospora</name>
    <dbReference type="NCBI Taxonomy" id="153920"/>
    <lineage>
        <taxon>Eukaryota</taxon>
        <taxon>Fungi</taxon>
        <taxon>Dikarya</taxon>
        <taxon>Basidiomycota</taxon>
        <taxon>Agaricomycotina</taxon>
        <taxon>Agaricomycetes</taxon>
        <taxon>Agaricomycetidae</taxon>
        <taxon>Agaricales</taxon>
        <taxon>Marasmiineae</taxon>
        <taxon>Omphalotaceae</taxon>
        <taxon>Lentinula</taxon>
    </lineage>
</organism>
<evidence type="ECO:0000256" key="1">
    <source>
        <dbReference type="PROSITE-ProRule" id="PRU00266"/>
    </source>
</evidence>
<feature type="domain" description="DRBM" evidence="2">
    <location>
        <begin position="3"/>
        <end position="70"/>
    </location>
</feature>
<name>A0A9W9A4V2_9AGAR</name>
<dbReference type="Gene3D" id="3.30.160.20">
    <property type="match status" value="1"/>
</dbReference>
<dbReference type="Proteomes" id="UP001150266">
    <property type="component" value="Unassembled WGS sequence"/>
</dbReference>
<proteinExistence type="predicted"/>
<dbReference type="GO" id="GO:0003723">
    <property type="term" value="F:RNA binding"/>
    <property type="evidence" value="ECO:0007669"/>
    <property type="project" value="UniProtKB-UniRule"/>
</dbReference>
<dbReference type="SMART" id="SM00358">
    <property type="entry name" value="DSRM"/>
    <property type="match status" value="1"/>
</dbReference>
<gene>
    <name evidence="3" type="ORF">J3R30DRAFT_3510159</name>
</gene>
<evidence type="ECO:0000313" key="3">
    <source>
        <dbReference type="EMBL" id="KAJ4473591.1"/>
    </source>
</evidence>
<dbReference type="PROSITE" id="PS50137">
    <property type="entry name" value="DS_RBD"/>
    <property type="match status" value="1"/>
</dbReference>
<evidence type="ECO:0000259" key="2">
    <source>
        <dbReference type="PROSITE" id="PS50137"/>
    </source>
</evidence>
<protein>
    <recommendedName>
        <fullName evidence="2">DRBM domain-containing protein</fullName>
    </recommendedName>
</protein>
<accession>A0A9W9A4V2</accession>
<reference evidence="3" key="1">
    <citation type="submission" date="2022-08" db="EMBL/GenBank/DDBJ databases">
        <title>A Global Phylogenomic Analysis of the Shiitake Genus Lentinula.</title>
        <authorList>
            <consortium name="DOE Joint Genome Institute"/>
            <person name="Sierra-Patev S."/>
            <person name="Min B."/>
            <person name="Naranjo-Ortiz M."/>
            <person name="Looney B."/>
            <person name="Konkel Z."/>
            <person name="Slot J.C."/>
            <person name="Sakamoto Y."/>
            <person name="Steenwyk J.L."/>
            <person name="Rokas A."/>
            <person name="Carro J."/>
            <person name="Camarero S."/>
            <person name="Ferreira P."/>
            <person name="Molpeceres G."/>
            <person name="Ruiz-Duenas F.J."/>
            <person name="Serrano A."/>
            <person name="Henrissat B."/>
            <person name="Drula E."/>
            <person name="Hughes K.W."/>
            <person name="Mata J.L."/>
            <person name="Ishikawa N.K."/>
            <person name="Vargas-Isla R."/>
            <person name="Ushijima S."/>
            <person name="Smith C.A."/>
            <person name="Ahrendt S."/>
            <person name="Andreopoulos W."/>
            <person name="He G."/>
            <person name="Labutti K."/>
            <person name="Lipzen A."/>
            <person name="Ng V."/>
            <person name="Riley R."/>
            <person name="Sandor L."/>
            <person name="Barry K."/>
            <person name="Martinez A.T."/>
            <person name="Xiao Y."/>
            <person name="Gibbons J.G."/>
            <person name="Terashima K."/>
            <person name="Grigoriev I.V."/>
            <person name="Hibbett D.S."/>
        </authorList>
    </citation>
    <scope>NUCLEOTIDE SEQUENCE</scope>
    <source>
        <strain evidence="3">JLM2183</strain>
    </source>
</reference>
<comment type="caution">
    <text evidence="3">The sequence shown here is derived from an EMBL/GenBank/DDBJ whole genome shotgun (WGS) entry which is preliminary data.</text>
</comment>
<dbReference type="EMBL" id="JAOTPV010000017">
    <property type="protein sequence ID" value="KAJ4473591.1"/>
    <property type="molecule type" value="Genomic_DNA"/>
</dbReference>
<dbReference type="SUPFAM" id="SSF54768">
    <property type="entry name" value="dsRNA-binding domain-like"/>
    <property type="match status" value="1"/>
</dbReference>
<dbReference type="AlphaFoldDB" id="A0A9W9A4V2"/>
<evidence type="ECO:0000313" key="4">
    <source>
        <dbReference type="Proteomes" id="UP001150266"/>
    </source>
</evidence>
<sequence length="73" mass="8238">MEHNVTELNNASQKNGFKLSYEEAHHGTQHSGFWVCIAYINDVQYGEGRGNTRSEAKEEAARKALMLLRAESI</sequence>
<keyword evidence="1" id="KW-0694">RNA-binding</keyword>
<dbReference type="InterPro" id="IPR014720">
    <property type="entry name" value="dsRBD_dom"/>
</dbReference>
<dbReference type="Pfam" id="PF00035">
    <property type="entry name" value="dsrm"/>
    <property type="match status" value="1"/>
</dbReference>